<keyword evidence="5" id="KW-1185">Reference proteome</keyword>
<dbReference type="SUPFAM" id="SSF159133">
    <property type="entry name" value="EutN/CcmL-like"/>
    <property type="match status" value="1"/>
</dbReference>
<proteinExistence type="predicted"/>
<keyword evidence="3" id="KW-1283">Bacterial microcompartment</keyword>
<dbReference type="KEGG" id="lgn:ABM34_00600"/>
<dbReference type="PANTHER" id="PTHR36539">
    <property type="entry name" value="ETHANOLAMINE UTILIZATION PROTEIN EUTN"/>
    <property type="match status" value="1"/>
</dbReference>
<protein>
    <submittedName>
        <fullName evidence="4">Ethanolamine utilization protein EutN</fullName>
    </submittedName>
</protein>
<dbReference type="OrthoDB" id="196195at2"/>
<dbReference type="InterPro" id="IPR036677">
    <property type="entry name" value="EutN_CcmL_sf"/>
</dbReference>
<evidence type="ECO:0000313" key="5">
    <source>
        <dbReference type="Proteomes" id="UP000036106"/>
    </source>
</evidence>
<dbReference type="STRING" id="1007676.ABM34_00600"/>
<dbReference type="GO" id="GO:0031470">
    <property type="term" value="C:carboxysome"/>
    <property type="evidence" value="ECO:0007669"/>
    <property type="project" value="UniProtKB-SubCell"/>
</dbReference>
<dbReference type="Pfam" id="PF03319">
    <property type="entry name" value="EutN_CcmL"/>
    <property type="match status" value="1"/>
</dbReference>
<dbReference type="InterPro" id="IPR004992">
    <property type="entry name" value="EutN_CcmL"/>
</dbReference>
<organism evidence="4 5">
    <name type="scientific">Companilactobacillus ginsenosidimutans</name>
    <dbReference type="NCBI Taxonomy" id="1007676"/>
    <lineage>
        <taxon>Bacteria</taxon>
        <taxon>Bacillati</taxon>
        <taxon>Bacillota</taxon>
        <taxon>Bacilli</taxon>
        <taxon>Lactobacillales</taxon>
        <taxon>Lactobacillaceae</taxon>
        <taxon>Companilactobacillus</taxon>
    </lineage>
</organism>
<dbReference type="Gene3D" id="2.40.50.220">
    <property type="entry name" value="EutN/Ccml"/>
    <property type="match status" value="1"/>
</dbReference>
<gene>
    <name evidence="4" type="ORF">ABM34_00600</name>
</gene>
<evidence type="ECO:0000313" key="4">
    <source>
        <dbReference type="EMBL" id="AKP66191.1"/>
    </source>
</evidence>
<dbReference type="AlphaFoldDB" id="A0A0H4QGQ6"/>
<comment type="subcellular location">
    <subcellularLocation>
        <location evidence="1">Carboxysome</location>
    </subcellularLocation>
</comment>
<dbReference type="Proteomes" id="UP000036106">
    <property type="component" value="Chromosome"/>
</dbReference>
<accession>A0A0H4QGQ6</accession>
<evidence type="ECO:0000256" key="2">
    <source>
        <dbReference type="ARBA" id="ARBA00023669"/>
    </source>
</evidence>
<evidence type="ECO:0000256" key="3">
    <source>
        <dbReference type="ARBA" id="ARBA00024446"/>
    </source>
</evidence>
<dbReference type="PROSITE" id="PS51932">
    <property type="entry name" value="BMV"/>
    <property type="match status" value="1"/>
</dbReference>
<name>A0A0H4QGQ6_9LACO</name>
<dbReference type="EMBL" id="CP012034">
    <property type="protein sequence ID" value="AKP66191.1"/>
    <property type="molecule type" value="Genomic_DNA"/>
</dbReference>
<dbReference type="PANTHER" id="PTHR36539:SF1">
    <property type="entry name" value="BACTERIAL MICROCOMPARTMENT SHELL VERTEX PROTEIN EUTN"/>
    <property type="match status" value="1"/>
</dbReference>
<keyword evidence="2" id="KW-1282">Carboxysome</keyword>
<reference evidence="5" key="1">
    <citation type="submission" date="2015-07" db="EMBL/GenBank/DDBJ databases">
        <title>Lactobacillus ginsenosidimutans/EMML 3141/ whole genome sequencing.</title>
        <authorList>
            <person name="Kim M.K."/>
            <person name="Im W.-T."/>
            <person name="Srinivasan S."/>
            <person name="Lee J.-J."/>
        </authorList>
    </citation>
    <scope>NUCLEOTIDE SEQUENCE [LARGE SCALE GENOMIC DNA]</scope>
    <source>
        <strain evidence="5">EMML 3041</strain>
    </source>
</reference>
<dbReference type="RefSeq" id="WP_048702449.1">
    <property type="nucleotide sequence ID" value="NZ_CP012034.1"/>
</dbReference>
<dbReference type="PATRIC" id="fig|1007676.4.peg.127"/>
<sequence>MYMGIVVGSVVSTQKAQSLIGKKLMIVQPIDSSKNPVRCEEVSIDTVGAGIGEAVLLVRGAAARISDTKNGPVRNEASDSAIVGIIDRFDK</sequence>
<dbReference type="CDD" id="cd01614">
    <property type="entry name" value="EutN_CcmL"/>
    <property type="match status" value="1"/>
</dbReference>
<evidence type="ECO:0000256" key="1">
    <source>
        <dbReference type="ARBA" id="ARBA00023587"/>
    </source>
</evidence>